<proteinExistence type="predicted"/>
<sequence length="550" mass="62010">MKKGPLYLCGAAAAAVCVLYHTLAPKGVPFSPAPIPAAESWTFVPLDDRPPCRRFTEELGALSGIHFAAPPHELMDWYEVPAHIPQVWEYVEKDLPGRTGALLSTDLLLFGGLLNSRLVPADAASSAQFFDRLEALMEKNPQKEYSLFTVIPRLLISDQVLPDRWYQWHLMTWAVNMDKKIRGLPYDEALYERVKKEIPMDLKWKYMTLYRGNDTFNQMLIDFSTKHPVTDLVIGQDDAHPFGLPNYNRLNIESYVKNYDVHPPIMTSQGADELGALAASRIYLQKSGHQPRVKVLYGSDAVKGYTLPFVPLTLQEIAEEKIALSGAVKTDSDEAADYYLLIHCGLERTENYRPIARRVDALMKEKPVALVDLSMHFAGGECLLPTLIKEGVPIGRLLAYSGWNTASNAIGTAVAQGNIVSMRAHDLPQNMLPSLYAQNLTFNAARFLDDWAYQKVIRPHMAVLAGLNGSPEVPVSDKSLAGAQDYLGRELFFYNTLLVWALRREPFYQDQHDAYYLQDLSFESAFPWQRAFEIDLTVHPRFGKKELTKE</sequence>
<protein>
    <submittedName>
        <fullName evidence="1">DUF4127 family protein</fullName>
    </submittedName>
</protein>
<organism evidence="1 2">
    <name type="scientific">Acidaminococcus intestini</name>
    <dbReference type="NCBI Taxonomy" id="187327"/>
    <lineage>
        <taxon>Bacteria</taxon>
        <taxon>Bacillati</taxon>
        <taxon>Bacillota</taxon>
        <taxon>Negativicutes</taxon>
        <taxon>Acidaminococcales</taxon>
        <taxon>Acidaminococcaceae</taxon>
        <taxon>Acidaminococcus</taxon>
    </lineage>
</organism>
<accession>A0A943EJL8</accession>
<gene>
    <name evidence="1" type="ORF">KHX13_02120</name>
</gene>
<comment type="caution">
    <text evidence="1">The sequence shown here is derived from an EMBL/GenBank/DDBJ whole genome shotgun (WGS) entry which is preliminary data.</text>
</comment>
<evidence type="ECO:0000313" key="1">
    <source>
        <dbReference type="EMBL" id="MBS5519122.1"/>
    </source>
</evidence>
<dbReference type="EMBL" id="JAGZCZ010000002">
    <property type="protein sequence ID" value="MBS5519122.1"/>
    <property type="molecule type" value="Genomic_DNA"/>
</dbReference>
<dbReference type="AlphaFoldDB" id="A0A943EJL8"/>
<evidence type="ECO:0000313" key="2">
    <source>
        <dbReference type="Proteomes" id="UP000754226"/>
    </source>
</evidence>
<name>A0A943EJL8_9FIRM</name>
<reference evidence="1" key="1">
    <citation type="submission" date="2021-02" db="EMBL/GenBank/DDBJ databases">
        <title>Infant gut strain persistence is associated with maternal origin, phylogeny, and functional potential including surface adhesion and iron acquisition.</title>
        <authorList>
            <person name="Lou Y.C."/>
        </authorList>
    </citation>
    <scope>NUCLEOTIDE SEQUENCE</scope>
    <source>
        <strain evidence="1">L3_106_000M1_dasL3_106_000M1_concoct_15</strain>
    </source>
</reference>
<dbReference type="InterPro" id="IPR025394">
    <property type="entry name" value="DUF4127"/>
</dbReference>
<dbReference type="Proteomes" id="UP000754226">
    <property type="component" value="Unassembled WGS sequence"/>
</dbReference>
<dbReference type="Pfam" id="PF13552">
    <property type="entry name" value="DUF4127"/>
    <property type="match status" value="1"/>
</dbReference>